<accession>A0ABQ9G7K7</accession>
<sequence>MNSSPLKKNYKFNVPLPTSAKGSDIYSDLVLVVNYYGGFSKCSCIVTGPAKCMTSKNSGLVGLLRTNDVYVPVLHFIIHQKVICRKFVKINDVIKIEIKNEFNSADFKQHGRYVIELREEFEKRFSDFDNM</sequence>
<name>A0ABQ9G7K7_9NEOP</name>
<dbReference type="PANTHER" id="PTHR45913">
    <property type="entry name" value="EPM2A-INTERACTING PROTEIN 1"/>
    <property type="match status" value="1"/>
</dbReference>
<comment type="caution">
    <text evidence="1">The sequence shown here is derived from an EMBL/GenBank/DDBJ whole genome shotgun (WGS) entry which is preliminary data.</text>
</comment>
<evidence type="ECO:0000313" key="2">
    <source>
        <dbReference type="Proteomes" id="UP001159363"/>
    </source>
</evidence>
<evidence type="ECO:0000313" key="1">
    <source>
        <dbReference type="EMBL" id="KAJ8868248.1"/>
    </source>
</evidence>
<proteinExistence type="predicted"/>
<dbReference type="Proteomes" id="UP001159363">
    <property type="component" value="Chromosome 13"/>
</dbReference>
<organism evidence="1 2">
    <name type="scientific">Dryococelus australis</name>
    <dbReference type="NCBI Taxonomy" id="614101"/>
    <lineage>
        <taxon>Eukaryota</taxon>
        <taxon>Metazoa</taxon>
        <taxon>Ecdysozoa</taxon>
        <taxon>Arthropoda</taxon>
        <taxon>Hexapoda</taxon>
        <taxon>Insecta</taxon>
        <taxon>Pterygota</taxon>
        <taxon>Neoptera</taxon>
        <taxon>Polyneoptera</taxon>
        <taxon>Phasmatodea</taxon>
        <taxon>Verophasmatodea</taxon>
        <taxon>Anareolatae</taxon>
        <taxon>Phasmatidae</taxon>
        <taxon>Eurycanthinae</taxon>
        <taxon>Dryococelus</taxon>
    </lineage>
</organism>
<gene>
    <name evidence="1" type="ORF">PR048_029764</name>
</gene>
<dbReference type="EMBL" id="JARBHB010000014">
    <property type="protein sequence ID" value="KAJ8868248.1"/>
    <property type="molecule type" value="Genomic_DNA"/>
</dbReference>
<dbReference type="PANTHER" id="PTHR45913:SF20">
    <property type="entry name" value="GENERAL TRANSCRIPTION FACTOR II-I REPEAT DOMAIN-CONTAINING PROTEIN 2"/>
    <property type="match status" value="1"/>
</dbReference>
<protein>
    <submittedName>
        <fullName evidence="1">Uncharacterized protein</fullName>
    </submittedName>
</protein>
<reference evidence="1 2" key="1">
    <citation type="submission" date="2023-02" db="EMBL/GenBank/DDBJ databases">
        <title>LHISI_Scaffold_Assembly.</title>
        <authorList>
            <person name="Stuart O.P."/>
            <person name="Cleave R."/>
            <person name="Magrath M.J.L."/>
            <person name="Mikheyev A.S."/>
        </authorList>
    </citation>
    <scope>NUCLEOTIDE SEQUENCE [LARGE SCALE GENOMIC DNA]</scope>
    <source>
        <strain evidence="1">Daus_M_001</strain>
        <tissue evidence="1">Leg muscle</tissue>
    </source>
</reference>
<keyword evidence="2" id="KW-1185">Reference proteome</keyword>